<evidence type="ECO:0000313" key="10">
    <source>
        <dbReference type="Proteomes" id="UP000078272"/>
    </source>
</evidence>
<dbReference type="RefSeq" id="WP_058634827.1">
    <property type="nucleotide sequence ID" value="NZ_LDPZ01000020.1"/>
</dbReference>
<feature type="transmembrane region" description="Helical" evidence="8">
    <location>
        <begin position="126"/>
        <end position="146"/>
    </location>
</feature>
<dbReference type="Gene3D" id="1.20.1530.20">
    <property type="match status" value="1"/>
</dbReference>
<evidence type="ECO:0000313" key="9">
    <source>
        <dbReference type="EMBL" id="KTQ95685.1"/>
    </source>
</evidence>
<dbReference type="PANTHER" id="PTHR36838">
    <property type="entry name" value="AUXIN EFFLUX CARRIER FAMILY PROTEIN"/>
    <property type="match status" value="1"/>
</dbReference>
<dbReference type="Pfam" id="PF03547">
    <property type="entry name" value="Mem_trans"/>
    <property type="match status" value="1"/>
</dbReference>
<evidence type="ECO:0000256" key="2">
    <source>
        <dbReference type="ARBA" id="ARBA00010145"/>
    </source>
</evidence>
<feature type="transmembrane region" description="Helical" evidence="8">
    <location>
        <begin position="95"/>
        <end position="114"/>
    </location>
</feature>
<dbReference type="PATRIC" id="fig|401562.3.peg.1405"/>
<dbReference type="OrthoDB" id="9810457at2"/>
<gene>
    <name evidence="9" type="ORF">NS226_09675</name>
</gene>
<comment type="subcellular location">
    <subcellularLocation>
        <location evidence="1">Cell membrane</location>
        <topology evidence="1">Multi-pass membrane protein</topology>
    </subcellularLocation>
</comment>
<reference evidence="9 10" key="1">
    <citation type="journal article" date="2016" name="Front. Microbiol.">
        <title>Genomic Resource of Rice Seed Associated Bacteria.</title>
        <authorList>
            <person name="Midha S."/>
            <person name="Bansal K."/>
            <person name="Sharma S."/>
            <person name="Kumar N."/>
            <person name="Patil P.P."/>
            <person name="Chaudhry V."/>
            <person name="Patil P.B."/>
        </authorList>
    </citation>
    <scope>NUCLEOTIDE SEQUENCE [LARGE SCALE GENOMIC DNA]</scope>
    <source>
        <strain evidence="9 10">NS226</strain>
    </source>
</reference>
<feature type="transmembrane region" description="Helical" evidence="8">
    <location>
        <begin position="266"/>
        <end position="286"/>
    </location>
</feature>
<keyword evidence="7 8" id="KW-0472">Membrane</keyword>
<feature type="transmembrane region" description="Helical" evidence="8">
    <location>
        <begin position="240"/>
        <end position="260"/>
    </location>
</feature>
<keyword evidence="6 8" id="KW-1133">Transmembrane helix</keyword>
<evidence type="ECO:0000256" key="8">
    <source>
        <dbReference type="SAM" id="Phobius"/>
    </source>
</evidence>
<proteinExistence type="inferred from homology"/>
<dbReference type="PANTHER" id="PTHR36838:SF3">
    <property type="entry name" value="TRANSPORTER AUXIN EFFLUX CARRIER EC FAMILY"/>
    <property type="match status" value="1"/>
</dbReference>
<evidence type="ECO:0000256" key="4">
    <source>
        <dbReference type="ARBA" id="ARBA00022475"/>
    </source>
</evidence>
<accession>A0A175R811</accession>
<keyword evidence="5 8" id="KW-0812">Transmembrane</keyword>
<keyword evidence="3" id="KW-0813">Transport</keyword>
<dbReference type="STRING" id="401562.NS365_23385"/>
<evidence type="ECO:0000256" key="6">
    <source>
        <dbReference type="ARBA" id="ARBA00022989"/>
    </source>
</evidence>
<comment type="caution">
    <text evidence="9">The sequence shown here is derived from an EMBL/GenBank/DDBJ whole genome shotgun (WGS) entry which is preliminary data.</text>
</comment>
<dbReference type="InterPro" id="IPR038770">
    <property type="entry name" value="Na+/solute_symporter_sf"/>
</dbReference>
<feature type="transmembrane region" description="Helical" evidence="8">
    <location>
        <begin position="34"/>
        <end position="52"/>
    </location>
</feature>
<evidence type="ECO:0000256" key="3">
    <source>
        <dbReference type="ARBA" id="ARBA00022448"/>
    </source>
</evidence>
<name>A0A175R811_9HYPH</name>
<evidence type="ECO:0000256" key="1">
    <source>
        <dbReference type="ARBA" id="ARBA00004651"/>
    </source>
</evidence>
<feature type="transmembrane region" description="Helical" evidence="8">
    <location>
        <begin position="298"/>
        <end position="318"/>
    </location>
</feature>
<feature type="transmembrane region" description="Helical" evidence="8">
    <location>
        <begin position="64"/>
        <end position="83"/>
    </location>
</feature>
<dbReference type="AlphaFoldDB" id="A0A175R811"/>
<protein>
    <submittedName>
        <fullName evidence="9">Transporter</fullName>
    </submittedName>
</protein>
<evidence type="ECO:0000256" key="7">
    <source>
        <dbReference type="ARBA" id="ARBA00023136"/>
    </source>
</evidence>
<dbReference type="InterPro" id="IPR004776">
    <property type="entry name" value="Mem_transp_PIN-like"/>
</dbReference>
<dbReference type="Proteomes" id="UP000078272">
    <property type="component" value="Unassembled WGS sequence"/>
</dbReference>
<evidence type="ECO:0000256" key="5">
    <source>
        <dbReference type="ARBA" id="ARBA00022692"/>
    </source>
</evidence>
<comment type="similarity">
    <text evidence="2">Belongs to the auxin efflux carrier (TC 2.A.69) family.</text>
</comment>
<dbReference type="EMBL" id="LDPZ01000020">
    <property type="protein sequence ID" value="KTQ95685.1"/>
    <property type="molecule type" value="Genomic_DNA"/>
</dbReference>
<dbReference type="GO" id="GO:0055085">
    <property type="term" value="P:transmembrane transport"/>
    <property type="evidence" value="ECO:0007669"/>
    <property type="project" value="InterPro"/>
</dbReference>
<feature type="transmembrane region" description="Helical" evidence="8">
    <location>
        <begin position="179"/>
        <end position="196"/>
    </location>
</feature>
<feature type="transmembrane region" description="Helical" evidence="8">
    <location>
        <begin position="6"/>
        <end position="22"/>
    </location>
</feature>
<organism evidence="9 10">
    <name type="scientific">Aureimonas ureilytica</name>
    <dbReference type="NCBI Taxonomy" id="401562"/>
    <lineage>
        <taxon>Bacteria</taxon>
        <taxon>Pseudomonadati</taxon>
        <taxon>Pseudomonadota</taxon>
        <taxon>Alphaproteobacteria</taxon>
        <taxon>Hyphomicrobiales</taxon>
        <taxon>Aurantimonadaceae</taxon>
        <taxon>Aureimonas</taxon>
    </lineage>
</organism>
<keyword evidence="4" id="KW-1003">Cell membrane</keyword>
<dbReference type="GO" id="GO:0005886">
    <property type="term" value="C:plasma membrane"/>
    <property type="evidence" value="ECO:0007669"/>
    <property type="project" value="UniProtKB-SubCell"/>
</dbReference>
<sequence length="322" mass="33341">MSLVLSIVAPIFILIALGALVAKLKLLPDTTGEVLTQFVFLVAVPALMFRTLATAEFGQANPLLLWASYFAGVLVSFGLGMVIARKLAGVDRRGAVIGGVSASFSNLIFVGIPVAERAFGREGLDVLALIISIHLPVMMTASTLLLERAAVADARAGLTKGPVPAPSARRTLAQVGRNLSRNALVYGLALGALWRLTDLPLTGPVAEVLKVLGGIAGPVALFAVGFSLPRYPIRGALRAPSVITALSLLIQPLVVFLVGSLILPPLWLAVAVVAAASPTGVNAYLFATYFKTAEGLSATVIVVTTVVSALTLTAWIAVMTGA</sequence>
<feature type="transmembrane region" description="Helical" evidence="8">
    <location>
        <begin position="208"/>
        <end position="228"/>
    </location>
</feature>